<keyword evidence="12 15" id="KW-0472">Membrane</keyword>
<dbReference type="GO" id="GO:0005886">
    <property type="term" value="C:plasma membrane"/>
    <property type="evidence" value="ECO:0007669"/>
    <property type="project" value="UniProtKB-SubCell"/>
</dbReference>
<evidence type="ECO:0000256" key="1">
    <source>
        <dbReference type="ARBA" id="ARBA00004515"/>
    </source>
</evidence>
<evidence type="ECO:0000313" key="16">
    <source>
        <dbReference type="EMBL" id="BDX04539.1"/>
    </source>
</evidence>
<evidence type="ECO:0000256" key="5">
    <source>
        <dbReference type="ARBA" id="ARBA00022475"/>
    </source>
</evidence>
<evidence type="ECO:0000256" key="3">
    <source>
        <dbReference type="ARBA" id="ARBA00010327"/>
    </source>
</evidence>
<dbReference type="SUPFAM" id="SSF56112">
    <property type="entry name" value="Protein kinase-like (PK-like)"/>
    <property type="match status" value="1"/>
</dbReference>
<keyword evidence="9 15" id="KW-0418">Kinase</keyword>
<dbReference type="KEGG" id="pmaw:MACH26_00600"/>
<reference evidence="16" key="1">
    <citation type="submission" date="2023-01" db="EMBL/GenBank/DDBJ databases">
        <title>Complete genome sequence of Planctobacterium marinum strain Dej080120_11.</title>
        <authorList>
            <person name="Ueki S."/>
            <person name="Maruyama F."/>
        </authorList>
    </citation>
    <scope>NUCLEOTIDE SEQUENCE</scope>
    <source>
        <strain evidence="16">Dej080120_11</strain>
    </source>
</reference>
<comment type="similarity">
    <text evidence="3 15">Belongs to the protein kinase superfamily. KdkA/RfaP family.</text>
</comment>
<dbReference type="Pfam" id="PF06293">
    <property type="entry name" value="Kdo"/>
    <property type="match status" value="1"/>
</dbReference>
<dbReference type="GO" id="GO:0005524">
    <property type="term" value="F:ATP binding"/>
    <property type="evidence" value="ECO:0007669"/>
    <property type="project" value="UniProtKB-UniRule"/>
</dbReference>
<protein>
    <recommendedName>
        <fullName evidence="13 15">3-deoxy-D-manno-octulosonic acid kinase</fullName>
        <shortName evidence="15">Kdo kinase</shortName>
        <ecNumber evidence="4 15">2.7.1.166</ecNumber>
    </recommendedName>
</protein>
<keyword evidence="5 15" id="KW-1003">Cell membrane</keyword>
<feature type="active site" evidence="15">
    <location>
        <position position="183"/>
    </location>
</feature>
<evidence type="ECO:0000256" key="4">
    <source>
        <dbReference type="ARBA" id="ARBA00011988"/>
    </source>
</evidence>
<evidence type="ECO:0000256" key="12">
    <source>
        <dbReference type="ARBA" id="ARBA00023136"/>
    </source>
</evidence>
<gene>
    <name evidence="15 16" type="primary">kdkA</name>
    <name evidence="16" type="ORF">MACH26_00600</name>
</gene>
<comment type="subcellular location">
    <subcellularLocation>
        <location evidence="1 15">Cell inner membrane</location>
        <topology evidence="1 15">Peripheral membrane protein</topology>
        <orientation evidence="1 15">Cytoplasmic side</orientation>
    </subcellularLocation>
</comment>
<evidence type="ECO:0000256" key="9">
    <source>
        <dbReference type="ARBA" id="ARBA00022777"/>
    </source>
</evidence>
<evidence type="ECO:0000256" key="11">
    <source>
        <dbReference type="ARBA" id="ARBA00022985"/>
    </source>
</evidence>
<evidence type="ECO:0000256" key="8">
    <source>
        <dbReference type="ARBA" id="ARBA00022741"/>
    </source>
</evidence>
<dbReference type="NCBIfam" id="NF002475">
    <property type="entry name" value="PRK01723.1"/>
    <property type="match status" value="1"/>
</dbReference>
<evidence type="ECO:0000256" key="7">
    <source>
        <dbReference type="ARBA" id="ARBA00022679"/>
    </source>
</evidence>
<evidence type="ECO:0000313" key="17">
    <source>
        <dbReference type="Proteomes" id="UP001333710"/>
    </source>
</evidence>
<dbReference type="AlphaFoldDB" id="A0AA48HFT2"/>
<keyword evidence="7 15" id="KW-0808">Transferase</keyword>
<keyword evidence="6 15" id="KW-0997">Cell inner membrane</keyword>
<dbReference type="GO" id="GO:0016301">
    <property type="term" value="F:kinase activity"/>
    <property type="evidence" value="ECO:0007669"/>
    <property type="project" value="UniProtKB-KW"/>
</dbReference>
<evidence type="ECO:0000256" key="13">
    <source>
        <dbReference type="ARBA" id="ARBA00029511"/>
    </source>
</evidence>
<dbReference type="InterPro" id="IPR011009">
    <property type="entry name" value="Kinase-like_dom_sf"/>
</dbReference>
<dbReference type="EMBL" id="AP027272">
    <property type="protein sequence ID" value="BDX04539.1"/>
    <property type="molecule type" value="Genomic_DNA"/>
</dbReference>
<dbReference type="Gene3D" id="1.10.510.10">
    <property type="entry name" value="Transferase(Phosphotransferase) domain 1"/>
    <property type="match status" value="1"/>
</dbReference>
<proteinExistence type="inferred from homology"/>
<evidence type="ECO:0000256" key="15">
    <source>
        <dbReference type="HAMAP-Rule" id="MF_00521"/>
    </source>
</evidence>
<dbReference type="HAMAP" id="MF_00521">
    <property type="entry name" value="KDO_kinase"/>
    <property type="match status" value="1"/>
</dbReference>
<evidence type="ECO:0000256" key="14">
    <source>
        <dbReference type="ARBA" id="ARBA00034417"/>
    </source>
</evidence>
<dbReference type="EC" id="2.7.1.166" evidence="4 15"/>
<dbReference type="RefSeq" id="WP_338290317.1">
    <property type="nucleotide sequence ID" value="NZ_AP027272.1"/>
</dbReference>
<dbReference type="GO" id="GO:0016773">
    <property type="term" value="F:phosphotransferase activity, alcohol group as acceptor"/>
    <property type="evidence" value="ECO:0007669"/>
    <property type="project" value="UniProtKB-UniRule"/>
</dbReference>
<accession>A0AA48HFT2</accession>
<dbReference type="Proteomes" id="UP001333710">
    <property type="component" value="Chromosome"/>
</dbReference>
<dbReference type="InterPro" id="IPR022826">
    <property type="entry name" value="KDO_kinase"/>
</dbReference>
<organism evidence="16 17">
    <name type="scientific">Planctobacterium marinum</name>
    <dbReference type="NCBI Taxonomy" id="1631968"/>
    <lineage>
        <taxon>Bacteria</taxon>
        <taxon>Pseudomonadati</taxon>
        <taxon>Pseudomonadota</taxon>
        <taxon>Gammaproteobacteria</taxon>
        <taxon>Alteromonadales</taxon>
        <taxon>Alteromonadaceae</taxon>
        <taxon>Planctobacterium</taxon>
    </lineage>
</organism>
<keyword evidence="8 15" id="KW-0547">Nucleotide-binding</keyword>
<comment type="function">
    <text evidence="15">Catalyzes the ATP-dependent phosphorylation of the 3-deoxy-D-manno-octulosonic acid (Kdo) residue in Kdo-lipid IV(A) at the 4-OH position.</text>
</comment>
<keyword evidence="11 15" id="KW-0448">Lipopolysaccharide biosynthesis</keyword>
<dbReference type="GO" id="GO:0009244">
    <property type="term" value="P:lipopolysaccharide core region biosynthetic process"/>
    <property type="evidence" value="ECO:0007669"/>
    <property type="project" value="UniProtKB-UniRule"/>
</dbReference>
<evidence type="ECO:0000256" key="6">
    <source>
        <dbReference type="ARBA" id="ARBA00022519"/>
    </source>
</evidence>
<keyword evidence="10 15" id="KW-0067">ATP-binding</keyword>
<evidence type="ECO:0000256" key="10">
    <source>
        <dbReference type="ARBA" id="ARBA00022840"/>
    </source>
</evidence>
<evidence type="ECO:0000256" key="2">
    <source>
        <dbReference type="ARBA" id="ARBA00004713"/>
    </source>
</evidence>
<keyword evidence="17" id="KW-1185">Reference proteome</keyword>
<comment type="catalytic activity">
    <reaction evidence="14 15">
        <text>an alpha-Kdo-(2-&gt;6)-lipid IVA + ATP = a 4-O-phospho-alpha-Kdo-(2-&gt;6)-lipid IVA + ADP + H(+)</text>
        <dbReference type="Rhea" id="RHEA:74271"/>
        <dbReference type="ChEBI" id="CHEBI:15378"/>
        <dbReference type="ChEBI" id="CHEBI:30616"/>
        <dbReference type="ChEBI" id="CHEBI:176428"/>
        <dbReference type="ChEBI" id="CHEBI:193140"/>
        <dbReference type="ChEBI" id="CHEBI:456216"/>
        <dbReference type="EC" id="2.7.1.166"/>
    </reaction>
</comment>
<comment type="pathway">
    <text evidence="2 15">Bacterial outer membrane biogenesis; LPS core biosynthesis.</text>
</comment>
<sequence length="253" mass="29447">MTTQLQLPADYQKKYNKVLSYGDANTRIIQLQNCSLPPENSVFTASWWQKNAEITGSASGRGKTLFVRHQQQDSILRPYLRGGIPGKILSNQFFFTGFERTRAWQEFFLLLDMLALQLAVPEPVMACIQKSGLIYRNSIIIKRIPEAADLHHILCQQPLSEKALHTVGKTIRTFHDNQVYHHDLNIRNILLDQQDKPWLIDFDKCGFKPGESWKQHNLARLQRSLLKEKRKLPELHWQEQQWDILIAGYNDIN</sequence>
<name>A0AA48HFT2_9ALTE</name>